<name>A0AC61YAN6_9FLAO</name>
<evidence type="ECO:0000313" key="1">
    <source>
        <dbReference type="EMBL" id="VVV01443.1"/>
    </source>
</evidence>
<evidence type="ECO:0000313" key="2">
    <source>
        <dbReference type="Proteomes" id="UP000356253"/>
    </source>
</evidence>
<dbReference type="EMBL" id="CABVMM010000010">
    <property type="protein sequence ID" value="VVV01443.1"/>
    <property type="molecule type" value="Genomic_DNA"/>
</dbReference>
<sequence length="697" mass="78145">MKISTYILATLSICYTSFIQAQEKQPEPVLDSTALAQVLLKGTGIQTELKKTPAAVNLLDHTELNRSTPALLTASFNRVPGVYTQEGALNTNRITIRGMGARAQYGTNRLKAYFNEIPLTTGDGQTAINDIDLEAIESVEIIKGPNSSLYGSGLGGVLHLFAYEPGEERFFAKISSSFGSYQMLKNTASMGYSDTKKSLFATYNHLQSQGYRENSDYDRKSFNFNGTLFSGENSALSFLGNFTRLKAYIPSSVGITDFNENPERAAYTWKTAQGYEAYDRFLMGLSYTQHFSENLKNTTSVFINNRDAYEPRPFDILKENSVGIGARTRFNYTTQLFSFPTEISLGGEYLNENYDGSNYENLYKDFPNQGSVRGSQIATIEQDRKYYNLFAQLNLQVLPKLKLVGGLNMNVTNYALTDLYAQDDMDQTGDYQFKTIWFPRVAALYELTSTKNLYVNISKGFSTPTVEETLTPEGVINTNLKPEIGWNYELGFKGTWGNNLYSEIALYTIQVNDLLVAERVAEDRYVGANAGKTDHNGVEFMLKYHWQLSADITLKPYASANFNFYKFDKFIDEGNNYSGNDLTGVPDHKINLGIDLITESGFSFFSNALFVSSIPLNDANSLYSDSYQLINLKAAYGFTMFQDFKITLNAGVNNLLDEHYAVSILPNAVAYGNSEPRYYYPGNDRNFYGGVGVKYLF</sequence>
<comment type="caution">
    <text evidence="1">The sequence shown here is derived from an EMBL/GenBank/DDBJ whole genome shotgun (WGS) entry which is preliminary data.</text>
</comment>
<gene>
    <name evidence="1" type="primary">fecA_2</name>
    <name evidence="1" type="ORF">FVB9532_02735</name>
</gene>
<dbReference type="Proteomes" id="UP000356253">
    <property type="component" value="Unassembled WGS sequence"/>
</dbReference>
<accession>A0AC61YAN6</accession>
<reference evidence="1" key="1">
    <citation type="submission" date="2019-09" db="EMBL/GenBank/DDBJ databases">
        <authorList>
            <person name="Rodrigo-Torres L."/>
            <person name="Arahal R. D."/>
            <person name="Lucena T."/>
        </authorList>
    </citation>
    <scope>NUCLEOTIDE SEQUENCE</scope>
    <source>
        <strain evidence="1">ISS653</strain>
    </source>
</reference>
<keyword evidence="2" id="KW-1185">Reference proteome</keyword>
<proteinExistence type="predicted"/>
<protein>
    <submittedName>
        <fullName evidence="1">Fe(3+) dicitrate transport protein FecA</fullName>
    </submittedName>
</protein>
<organism evidence="1 2">
    <name type="scientific">Mesonia oceanica</name>
    <dbReference type="NCBI Taxonomy" id="2687242"/>
    <lineage>
        <taxon>Bacteria</taxon>
        <taxon>Pseudomonadati</taxon>
        <taxon>Bacteroidota</taxon>
        <taxon>Flavobacteriia</taxon>
        <taxon>Flavobacteriales</taxon>
        <taxon>Flavobacteriaceae</taxon>
        <taxon>Mesonia</taxon>
    </lineage>
</organism>